<dbReference type="Pfam" id="PF08743">
    <property type="entry name" value="Nse4_C"/>
    <property type="match status" value="1"/>
</dbReference>
<dbReference type="GO" id="GO:0030915">
    <property type="term" value="C:Smc5-Smc6 complex"/>
    <property type="evidence" value="ECO:0007669"/>
    <property type="project" value="UniProtKB-UniRule"/>
</dbReference>
<comment type="subunit">
    <text evidence="7">Component of the SMC5-SMC6 complex.</text>
</comment>
<keyword evidence="11" id="KW-1185">Reference proteome</keyword>
<evidence type="ECO:0000256" key="7">
    <source>
        <dbReference type="RuleBase" id="RU365071"/>
    </source>
</evidence>
<sequence length="401" mass="44647">MGKVPRKRPINNGVTAGEMEGETLVGRFTRGQDQTERDRRLIRSEYLVLHNKINEKREDLMNVDSERFKSIIKEVEDLHEKVQKPREQVADAETLLDLASALASSVRSQPGEGVSVADFVGSLLTGFGESPLGQEGEEGPQVSIKWADIGLAVSSIFMSCNGFNTMVGPMSTELKHRKAVVRSKREKPTNIAHPEKVDDTGPPVDKDTTKNMLKMFQILSQKRCVKLEHLILNRKSFAQTVENLFALSFLARDGRAQIKVDENGSHLVSPKNAPEKGEARYTHFIFRFDYKDWELMKGLVCDGEELMAHRQSSDAGSQEEPAANGNQGNRAHTLRQSSDAGSLEEPAANGNQENRATTPIRKLSRNRGLVVNEESVVQDSPEVDDSSDDGPRLRKCKRKIT</sequence>
<keyword evidence="5 7" id="KW-0234">DNA repair</keyword>
<feature type="region of interest" description="Disordered" evidence="8">
    <location>
        <begin position="310"/>
        <end position="401"/>
    </location>
</feature>
<dbReference type="PANTHER" id="PTHR16140:SF0">
    <property type="entry name" value="NON-STRUCTURAL MAINTENANCE OF CHROMOSOMES ELEMENT 4"/>
    <property type="match status" value="1"/>
</dbReference>
<evidence type="ECO:0000259" key="9">
    <source>
        <dbReference type="Pfam" id="PF08743"/>
    </source>
</evidence>
<keyword evidence="3 7" id="KW-0227">DNA damage</keyword>
<evidence type="ECO:0000256" key="6">
    <source>
        <dbReference type="ARBA" id="ARBA00023242"/>
    </source>
</evidence>
<evidence type="ECO:0000256" key="2">
    <source>
        <dbReference type="ARBA" id="ARBA00008997"/>
    </source>
</evidence>
<dbReference type="GO" id="GO:0006281">
    <property type="term" value="P:DNA repair"/>
    <property type="evidence" value="ECO:0007669"/>
    <property type="project" value="UniProtKB-UniRule"/>
</dbReference>
<evidence type="ECO:0000256" key="3">
    <source>
        <dbReference type="ARBA" id="ARBA00022763"/>
    </source>
</evidence>
<keyword evidence="6 7" id="KW-0539">Nucleus</keyword>
<gene>
    <name evidence="10" type="ORF">K2173_010839</name>
</gene>
<dbReference type="PANTHER" id="PTHR16140">
    <property type="entry name" value="NON-STRUCTURAL MAINTENANCE OF CHROMOSOMES ELEMENT 4"/>
    <property type="match status" value="1"/>
</dbReference>
<comment type="caution">
    <text evidence="10">The sequence shown here is derived from an EMBL/GenBank/DDBJ whole genome shotgun (WGS) entry which is preliminary data.</text>
</comment>
<evidence type="ECO:0000256" key="5">
    <source>
        <dbReference type="ARBA" id="ARBA00023204"/>
    </source>
</evidence>
<reference evidence="10 11" key="1">
    <citation type="submission" date="2021-09" db="EMBL/GenBank/DDBJ databases">
        <title>Genomic insights and catalytic innovation underlie evolution of tropane alkaloids biosynthesis.</title>
        <authorList>
            <person name="Wang Y.-J."/>
            <person name="Tian T."/>
            <person name="Huang J.-P."/>
            <person name="Huang S.-X."/>
        </authorList>
    </citation>
    <scope>NUCLEOTIDE SEQUENCE [LARGE SCALE GENOMIC DNA]</scope>
    <source>
        <strain evidence="10">KIB-2018</strain>
        <tissue evidence="10">Leaf</tissue>
    </source>
</reference>
<dbReference type="GO" id="GO:0005634">
    <property type="term" value="C:nucleus"/>
    <property type="evidence" value="ECO:0007669"/>
    <property type="project" value="UniProtKB-SubCell"/>
</dbReference>
<protein>
    <recommendedName>
        <fullName evidence="7">Non-structural maintenance of chromosomes element 4</fullName>
    </recommendedName>
</protein>
<evidence type="ECO:0000313" key="10">
    <source>
        <dbReference type="EMBL" id="KAJ8759983.1"/>
    </source>
</evidence>
<comment type="subcellular location">
    <subcellularLocation>
        <location evidence="1 7">Nucleus</location>
    </subcellularLocation>
</comment>
<evidence type="ECO:0000256" key="8">
    <source>
        <dbReference type="SAM" id="MobiDB-lite"/>
    </source>
</evidence>
<evidence type="ECO:0000256" key="1">
    <source>
        <dbReference type="ARBA" id="ARBA00004123"/>
    </source>
</evidence>
<feature type="domain" description="Non-structural maintenance of chromosome element 4 C-terminal" evidence="9">
    <location>
        <begin position="225"/>
        <end position="299"/>
    </location>
</feature>
<keyword evidence="4 7" id="KW-0233">DNA recombination</keyword>
<accession>A0AAV8T193</accession>
<comment type="function">
    <text evidence="7">Component of the SMC5-SMC6 complex, that promotes sister chromatid alignment after DNA damage and facilitates double-stranded DNA breaks (DSBs) repair via homologous recombination between sister chromatids.</text>
</comment>
<dbReference type="Proteomes" id="UP001159364">
    <property type="component" value="Linkage Group LG07"/>
</dbReference>
<organism evidence="10 11">
    <name type="scientific">Erythroxylum novogranatense</name>
    <dbReference type="NCBI Taxonomy" id="1862640"/>
    <lineage>
        <taxon>Eukaryota</taxon>
        <taxon>Viridiplantae</taxon>
        <taxon>Streptophyta</taxon>
        <taxon>Embryophyta</taxon>
        <taxon>Tracheophyta</taxon>
        <taxon>Spermatophyta</taxon>
        <taxon>Magnoliopsida</taxon>
        <taxon>eudicotyledons</taxon>
        <taxon>Gunneridae</taxon>
        <taxon>Pentapetalae</taxon>
        <taxon>rosids</taxon>
        <taxon>fabids</taxon>
        <taxon>Malpighiales</taxon>
        <taxon>Erythroxylaceae</taxon>
        <taxon>Erythroxylum</taxon>
    </lineage>
</organism>
<feature type="compositionally biased region" description="Polar residues" evidence="8">
    <location>
        <begin position="324"/>
        <end position="340"/>
    </location>
</feature>
<evidence type="ECO:0000256" key="4">
    <source>
        <dbReference type="ARBA" id="ARBA00023172"/>
    </source>
</evidence>
<comment type="similarity">
    <text evidence="2 7">Belongs to the NSE4 family.</text>
</comment>
<name>A0AAV8T193_9ROSI</name>
<evidence type="ECO:0000313" key="11">
    <source>
        <dbReference type="Proteomes" id="UP001159364"/>
    </source>
</evidence>
<dbReference type="InterPro" id="IPR027786">
    <property type="entry name" value="Nse4/EID"/>
</dbReference>
<proteinExistence type="inferred from homology"/>
<dbReference type="InterPro" id="IPR014854">
    <property type="entry name" value="Nse4_C"/>
</dbReference>
<dbReference type="AlphaFoldDB" id="A0AAV8T193"/>
<dbReference type="GO" id="GO:0006310">
    <property type="term" value="P:DNA recombination"/>
    <property type="evidence" value="ECO:0007669"/>
    <property type="project" value="UniProtKB-UniRule"/>
</dbReference>
<dbReference type="EMBL" id="JAIWQS010000007">
    <property type="protein sequence ID" value="KAJ8759983.1"/>
    <property type="molecule type" value="Genomic_DNA"/>
</dbReference>